<dbReference type="InterPro" id="IPR000160">
    <property type="entry name" value="GGDEF_dom"/>
</dbReference>
<dbReference type="Pfam" id="PF00990">
    <property type="entry name" value="GGDEF"/>
    <property type="match status" value="1"/>
</dbReference>
<evidence type="ECO:0000256" key="1">
    <source>
        <dbReference type="SAM" id="Phobius"/>
    </source>
</evidence>
<keyword evidence="1" id="KW-0472">Membrane</keyword>
<feature type="transmembrane region" description="Helical" evidence="1">
    <location>
        <begin position="170"/>
        <end position="192"/>
    </location>
</feature>
<sequence length="378" mass="43622">MDVTFYDLNIFSIILLASLLIVIYSKHELHTLRGRLFRILILTAILMLVLEIHSWIYDGLPGITNYRANVFFNTVFTMLSTLIVGIWALYIDYVLFNNEQRLKKNAWFYFAPVVITSILGIINLFTPILFVVSDDNIYSRLPGIWTGVVLSYVVYIFVLVMVLNEQKRLTSNFIIGVMMFLILPLVAGVIQIQYLGLTLIWPSTAMAILFSYLLFETTSSSLDYLTGIHTRVRAEDYMKGLMRRRHPFTIIMMDMDDFKQLNDTYGHTSGDKALIEMATILKQVFERKDIVARYGGDEFIVVTAGVNKGRIELIRKNISNHMKSSKNNYIKEAKFSMGVSYCQQPTSCTIETLMIEADNNMYLDKAKHKNLKRRQNDR</sequence>
<protein>
    <submittedName>
        <fullName evidence="3">GGDEF domain-containing protein</fullName>
    </submittedName>
</protein>
<feature type="transmembrane region" description="Helical" evidence="1">
    <location>
        <begin position="107"/>
        <end position="132"/>
    </location>
</feature>
<feature type="domain" description="GGDEF" evidence="2">
    <location>
        <begin position="246"/>
        <end position="377"/>
    </location>
</feature>
<dbReference type="PROSITE" id="PS50887">
    <property type="entry name" value="GGDEF"/>
    <property type="match status" value="1"/>
</dbReference>
<keyword evidence="4" id="KW-1185">Reference proteome</keyword>
<keyword evidence="1" id="KW-0812">Transmembrane</keyword>
<organism evidence="3 4">
    <name type="scientific">Candidatus Xianfuyuplasma coldseepsis</name>
    <dbReference type="NCBI Taxonomy" id="2782163"/>
    <lineage>
        <taxon>Bacteria</taxon>
        <taxon>Bacillati</taxon>
        <taxon>Mycoplasmatota</taxon>
        <taxon>Mollicutes</taxon>
        <taxon>Candidatus Izemoplasmatales</taxon>
        <taxon>Candidatus Izemoplasmataceae</taxon>
        <taxon>Candidatus Xianfuyuplasma</taxon>
    </lineage>
</organism>
<reference evidence="3 4" key="1">
    <citation type="submission" date="2020-02" db="EMBL/GenBank/DDBJ databases">
        <authorList>
            <person name="Zheng R.K."/>
            <person name="Sun C.M."/>
        </authorList>
    </citation>
    <scope>NUCLEOTIDE SEQUENCE [LARGE SCALE GENOMIC DNA]</scope>
    <source>
        <strain evidence="4">zrk13</strain>
    </source>
</reference>
<dbReference type="PANTHER" id="PTHR45138:SF9">
    <property type="entry name" value="DIGUANYLATE CYCLASE DGCM-RELATED"/>
    <property type="match status" value="1"/>
</dbReference>
<dbReference type="SMART" id="SM00267">
    <property type="entry name" value="GGDEF"/>
    <property type="match status" value="1"/>
</dbReference>
<name>A0A7L7KPS9_9MOLU</name>
<dbReference type="EMBL" id="CP048914">
    <property type="protein sequence ID" value="QMS84575.1"/>
    <property type="molecule type" value="Genomic_DNA"/>
</dbReference>
<evidence type="ECO:0000313" key="3">
    <source>
        <dbReference type="EMBL" id="QMS84575.1"/>
    </source>
</evidence>
<proteinExistence type="predicted"/>
<evidence type="ECO:0000259" key="2">
    <source>
        <dbReference type="PROSITE" id="PS50887"/>
    </source>
</evidence>
<dbReference type="CDD" id="cd01949">
    <property type="entry name" value="GGDEF"/>
    <property type="match status" value="1"/>
</dbReference>
<dbReference type="PANTHER" id="PTHR45138">
    <property type="entry name" value="REGULATORY COMPONENTS OF SENSORY TRANSDUCTION SYSTEM"/>
    <property type="match status" value="1"/>
</dbReference>
<gene>
    <name evidence="3" type="ORF">G4Z02_02025</name>
</gene>
<dbReference type="AlphaFoldDB" id="A0A7L7KPS9"/>
<feature type="transmembrane region" description="Helical" evidence="1">
    <location>
        <begin position="6"/>
        <end position="24"/>
    </location>
</feature>
<keyword evidence="1" id="KW-1133">Transmembrane helix</keyword>
<dbReference type="Proteomes" id="UP000514720">
    <property type="component" value="Chromosome"/>
</dbReference>
<dbReference type="InterPro" id="IPR043128">
    <property type="entry name" value="Rev_trsase/Diguanyl_cyclase"/>
</dbReference>
<feature type="transmembrane region" description="Helical" evidence="1">
    <location>
        <begin position="198"/>
        <end position="215"/>
    </location>
</feature>
<dbReference type="Gene3D" id="3.30.70.270">
    <property type="match status" value="1"/>
</dbReference>
<dbReference type="NCBIfam" id="TIGR00254">
    <property type="entry name" value="GGDEF"/>
    <property type="match status" value="1"/>
</dbReference>
<feature type="transmembrane region" description="Helical" evidence="1">
    <location>
        <begin position="76"/>
        <end position="95"/>
    </location>
</feature>
<dbReference type="KEGG" id="xcl:G4Z02_02025"/>
<dbReference type="RefSeq" id="WP_258878191.1">
    <property type="nucleotide sequence ID" value="NZ_CP048914.1"/>
</dbReference>
<dbReference type="GO" id="GO:0052621">
    <property type="term" value="F:diguanylate cyclase activity"/>
    <property type="evidence" value="ECO:0007669"/>
    <property type="project" value="TreeGrafter"/>
</dbReference>
<feature type="transmembrane region" description="Helical" evidence="1">
    <location>
        <begin position="144"/>
        <end position="163"/>
    </location>
</feature>
<accession>A0A7L7KPS9</accession>
<feature type="transmembrane region" description="Helical" evidence="1">
    <location>
        <begin position="36"/>
        <end position="56"/>
    </location>
</feature>
<evidence type="ECO:0000313" key="4">
    <source>
        <dbReference type="Proteomes" id="UP000514720"/>
    </source>
</evidence>
<dbReference type="SUPFAM" id="SSF55073">
    <property type="entry name" value="Nucleotide cyclase"/>
    <property type="match status" value="1"/>
</dbReference>
<dbReference type="InterPro" id="IPR050469">
    <property type="entry name" value="Diguanylate_Cyclase"/>
</dbReference>
<dbReference type="InterPro" id="IPR029787">
    <property type="entry name" value="Nucleotide_cyclase"/>
</dbReference>